<reference evidence="1" key="1">
    <citation type="submission" date="2018-07" db="EMBL/GenBank/DDBJ databases">
        <authorList>
            <consortium name="GenomeTrakr network: Whole genome sequencing for foodborne pathogen traceback"/>
        </authorList>
    </citation>
    <scope>NUCLEOTIDE SEQUENCE [LARGE SCALE GENOMIC DNA]</scope>
    <source>
        <strain evidence="1">CFSAN048114</strain>
    </source>
</reference>
<dbReference type="Proteomes" id="UP000839530">
    <property type="component" value="Unassembled WGS sequence"/>
</dbReference>
<dbReference type="InterPro" id="IPR009061">
    <property type="entry name" value="DNA-bd_dom_put_sf"/>
</dbReference>
<accession>A0A402WB04</accession>
<evidence type="ECO:0000313" key="1">
    <source>
        <dbReference type="EMBL" id="MIV42779.1"/>
    </source>
</evidence>
<dbReference type="InterPro" id="IPR010260">
    <property type="entry name" value="AlpA"/>
</dbReference>
<dbReference type="AlphaFoldDB" id="A0A402WB04"/>
<dbReference type="Gene3D" id="1.10.238.160">
    <property type="match status" value="1"/>
</dbReference>
<dbReference type="Pfam" id="PF05930">
    <property type="entry name" value="Phage_AlpA"/>
    <property type="match status" value="1"/>
</dbReference>
<dbReference type="EMBL" id="RSUV01000002">
    <property type="protein sequence ID" value="MIV42779.1"/>
    <property type="molecule type" value="Genomic_DNA"/>
</dbReference>
<dbReference type="PANTHER" id="PTHR36154:SF1">
    <property type="entry name" value="DNA-BINDING TRANSCRIPTIONAL ACTIVATOR ALPA"/>
    <property type="match status" value="1"/>
</dbReference>
<dbReference type="InterPro" id="IPR052931">
    <property type="entry name" value="Prophage_regulatory_activator"/>
</dbReference>
<dbReference type="SUPFAM" id="SSF46955">
    <property type="entry name" value="Putative DNA-binding domain"/>
    <property type="match status" value="1"/>
</dbReference>
<name>A0A402WB04_SALER</name>
<comment type="caution">
    <text evidence="1">The sequence shown here is derived from an EMBL/GenBank/DDBJ whole genome shotgun (WGS) entry which is preliminary data.</text>
</comment>
<protein>
    <submittedName>
        <fullName evidence="1">AlpA family phage regulatory protein</fullName>
    </submittedName>
</protein>
<gene>
    <name evidence="1" type="ORF">A7E06_04160</name>
</gene>
<organism evidence="1">
    <name type="scientific">Salmonella enterica</name>
    <name type="common">Salmonella choleraesuis</name>
    <dbReference type="NCBI Taxonomy" id="28901"/>
    <lineage>
        <taxon>Bacteria</taxon>
        <taxon>Pseudomonadati</taxon>
        <taxon>Pseudomonadota</taxon>
        <taxon>Gammaproteobacteria</taxon>
        <taxon>Enterobacterales</taxon>
        <taxon>Enterobacteriaceae</taxon>
        <taxon>Salmonella</taxon>
    </lineage>
</organism>
<sequence length="65" mass="7230">MNTNRILRKKEVLHLTGISSATLYRLISKGAFPESKKLTGDSGRAVGWGLNEIQNWVNSRMQAGE</sequence>
<dbReference type="PANTHER" id="PTHR36154">
    <property type="entry name" value="DNA-BINDING TRANSCRIPTIONAL ACTIVATOR ALPA"/>
    <property type="match status" value="1"/>
</dbReference>
<proteinExistence type="predicted"/>